<dbReference type="SMART" id="SM00257">
    <property type="entry name" value="LysM"/>
    <property type="match status" value="2"/>
</dbReference>
<dbReference type="PROSITE" id="PS51782">
    <property type="entry name" value="LYSM"/>
    <property type="match status" value="2"/>
</dbReference>
<dbReference type="InterPro" id="IPR014717">
    <property type="entry name" value="Transl_elong_EF1B/ribsomal_bS6"/>
</dbReference>
<dbReference type="Gene3D" id="3.30.70.60">
    <property type="match status" value="1"/>
</dbReference>
<name>A0A5C0SC47_CRATE</name>
<evidence type="ECO:0000256" key="2">
    <source>
        <dbReference type="SAM" id="Phobius"/>
    </source>
</evidence>
<evidence type="ECO:0000256" key="1">
    <source>
        <dbReference type="SAM" id="Coils"/>
    </source>
</evidence>
<feature type="domain" description="LysM" evidence="3">
    <location>
        <begin position="415"/>
        <end position="462"/>
    </location>
</feature>
<evidence type="ECO:0000259" key="3">
    <source>
        <dbReference type="PROSITE" id="PS51782"/>
    </source>
</evidence>
<keyword evidence="2" id="KW-0812">Transmembrane</keyword>
<dbReference type="InterPro" id="IPR007445">
    <property type="entry name" value="PilO"/>
</dbReference>
<keyword evidence="5" id="KW-1185">Reference proteome</keyword>
<dbReference type="Pfam" id="PF01476">
    <property type="entry name" value="LysM"/>
    <property type="match status" value="2"/>
</dbReference>
<dbReference type="GO" id="GO:0043107">
    <property type="term" value="P:type IV pilus-dependent motility"/>
    <property type="evidence" value="ECO:0007669"/>
    <property type="project" value="InterPro"/>
</dbReference>
<dbReference type="InterPro" id="IPR036779">
    <property type="entry name" value="LysM_dom_sf"/>
</dbReference>
<dbReference type="AlphaFoldDB" id="A0A5C0SC47"/>
<accession>A0A5C0SC47</accession>
<keyword evidence="1" id="KW-0175">Coiled coil</keyword>
<dbReference type="EMBL" id="CP042243">
    <property type="protein sequence ID" value="QEK12133.1"/>
    <property type="molecule type" value="Genomic_DNA"/>
</dbReference>
<evidence type="ECO:0000313" key="5">
    <source>
        <dbReference type="Proteomes" id="UP000324646"/>
    </source>
</evidence>
<dbReference type="Gene3D" id="3.10.350.10">
    <property type="entry name" value="LysM domain"/>
    <property type="match status" value="2"/>
</dbReference>
<dbReference type="KEGG" id="crs:FQB35_06950"/>
<dbReference type="RefSeq" id="WP_148809288.1">
    <property type="nucleotide sequence ID" value="NZ_CP042243.1"/>
</dbReference>
<feature type="coiled-coil region" evidence="1">
    <location>
        <begin position="35"/>
        <end position="79"/>
    </location>
</feature>
<dbReference type="SUPFAM" id="SSF54106">
    <property type="entry name" value="LysM domain"/>
    <property type="match status" value="2"/>
</dbReference>
<dbReference type="OrthoDB" id="1704601at2"/>
<feature type="transmembrane region" description="Helical" evidence="2">
    <location>
        <begin position="9"/>
        <end position="28"/>
    </location>
</feature>
<dbReference type="Pfam" id="PF04350">
    <property type="entry name" value="PilO"/>
    <property type="match status" value="1"/>
</dbReference>
<keyword evidence="2" id="KW-0472">Membrane</keyword>
<feature type="domain" description="LysM" evidence="3">
    <location>
        <begin position="487"/>
        <end position="534"/>
    </location>
</feature>
<proteinExistence type="predicted"/>
<dbReference type="PANTHER" id="PTHR33734:SF22">
    <property type="entry name" value="MEMBRANE-BOUND LYTIC MUREIN TRANSGLYCOSYLASE D"/>
    <property type="match status" value="1"/>
</dbReference>
<evidence type="ECO:0000313" key="4">
    <source>
        <dbReference type="EMBL" id="QEK12133.1"/>
    </source>
</evidence>
<dbReference type="GO" id="GO:0043683">
    <property type="term" value="P:type IV pilus assembly"/>
    <property type="evidence" value="ECO:0007669"/>
    <property type="project" value="InterPro"/>
</dbReference>
<protein>
    <submittedName>
        <fullName evidence="4">LysM peptidoglycan-binding domain-containing protein</fullName>
    </submittedName>
</protein>
<keyword evidence="2" id="KW-1133">Transmembrane helix</keyword>
<dbReference type="InterPro" id="IPR018392">
    <property type="entry name" value="LysM"/>
</dbReference>
<dbReference type="CDD" id="cd00118">
    <property type="entry name" value="LysM"/>
    <property type="match status" value="2"/>
</dbReference>
<gene>
    <name evidence="4" type="ORF">FQB35_06950</name>
</gene>
<dbReference type="PANTHER" id="PTHR33734">
    <property type="entry name" value="LYSM DOMAIN-CONTAINING GPI-ANCHORED PROTEIN 2"/>
    <property type="match status" value="1"/>
</dbReference>
<sequence>MKLTKREKVLSIFLSIILIGYVYVYFIIGPQMTKLKGLKKDIQTFQSQIEKSEKIVASKDRIEKEYNKLKGEVSLIEKKFFSSTEQENIIVLLNEMLKDSALKVSAIDFSELKTEDVKEYTLDVITVHLPFEGSYDALLDFIKKIREYEKKIIVNGLHIENSKDGNLSGSIYLDFYSLPDKANNDYMNEYFSNHESGKENPFIPFDGFIWSDDQLEDEYLTEDNGQAFIAEKKFVLNKVLLNGFEKLNTFFVGTPKKVYGKISRDIKSREGKYALKLEYDFLRPRENSQANVVYEGKKVLISKQAENIGIWVYAFEKSNHKIGITLKDSKGKIYTVLLTNQIDWVGWNNIEAVLPIEIAYPAEVQRIYVESVNFDNKTKGILLFDRLEVTYPSALIYNTNSSSNKQFTVNNTKDIEYKVQSGDTIFSIAKKFYNDYEKRELIKQYNNILDVKNISVGQILRIPKVNVNKDNSKSYEQTSKENNAEVIYYKVQPNDTIFSISKKFYGNYSKRNLIIEYNHIKDPTDIKVGQVIYIPKIQ</sequence>
<organism evidence="4 5">
    <name type="scientific">Crassaminicella thermophila</name>
    <dbReference type="NCBI Taxonomy" id="2599308"/>
    <lineage>
        <taxon>Bacteria</taxon>
        <taxon>Bacillati</taxon>
        <taxon>Bacillota</taxon>
        <taxon>Clostridia</taxon>
        <taxon>Eubacteriales</taxon>
        <taxon>Clostridiaceae</taxon>
        <taxon>Crassaminicella</taxon>
    </lineage>
</organism>
<reference evidence="4 5" key="1">
    <citation type="submission" date="2019-07" db="EMBL/GenBank/DDBJ databases">
        <title>Complete genome of Crassaminicella thermophila SY095.</title>
        <authorList>
            <person name="Li X."/>
        </authorList>
    </citation>
    <scope>NUCLEOTIDE SEQUENCE [LARGE SCALE GENOMIC DNA]</scope>
    <source>
        <strain evidence="4 5">SY095</strain>
    </source>
</reference>
<dbReference type="Proteomes" id="UP000324646">
    <property type="component" value="Chromosome"/>
</dbReference>